<feature type="compositionally biased region" description="Basic and acidic residues" evidence="7">
    <location>
        <begin position="56"/>
        <end position="77"/>
    </location>
</feature>
<evidence type="ECO:0000313" key="10">
    <source>
        <dbReference type="Proteomes" id="UP000250235"/>
    </source>
</evidence>
<dbReference type="InterPro" id="IPR015660">
    <property type="entry name" value="MASH1/Ascl1a-like"/>
</dbReference>
<dbReference type="InterPro" id="IPR011598">
    <property type="entry name" value="bHLH_dom"/>
</dbReference>
<dbReference type="PANTHER" id="PTHR13935">
    <property type="entry name" value="ACHAETE-SCUTE TRANSCRIPTION FACTOR-RELATED"/>
    <property type="match status" value="1"/>
</dbReference>
<evidence type="ECO:0000256" key="4">
    <source>
        <dbReference type="ARBA" id="ARBA00023163"/>
    </source>
</evidence>
<evidence type="ECO:0000256" key="5">
    <source>
        <dbReference type="ARBA" id="ARBA00023242"/>
    </source>
</evidence>
<comment type="subcellular location">
    <subcellularLocation>
        <location evidence="1">Nucleus</location>
    </subcellularLocation>
</comment>
<dbReference type="GO" id="GO:0046983">
    <property type="term" value="F:protein dimerization activity"/>
    <property type="evidence" value="ECO:0007669"/>
    <property type="project" value="InterPro"/>
</dbReference>
<feature type="coiled-coil region" evidence="6">
    <location>
        <begin position="126"/>
        <end position="153"/>
    </location>
</feature>
<dbReference type="CDD" id="cd18914">
    <property type="entry name" value="bHLH_AtORG2_like"/>
    <property type="match status" value="1"/>
</dbReference>
<dbReference type="SUPFAM" id="SSF47459">
    <property type="entry name" value="HLH, helix-loop-helix DNA-binding domain"/>
    <property type="match status" value="1"/>
</dbReference>
<feature type="region of interest" description="Disordered" evidence="7">
    <location>
        <begin position="45"/>
        <end position="77"/>
    </location>
</feature>
<dbReference type="PANTHER" id="PTHR13935:SF41">
    <property type="entry name" value="TRANSCRIPTION FACTOR ORG2-RELATED"/>
    <property type="match status" value="1"/>
</dbReference>
<dbReference type="GO" id="GO:0090575">
    <property type="term" value="C:RNA polymerase II transcription regulator complex"/>
    <property type="evidence" value="ECO:0007669"/>
    <property type="project" value="TreeGrafter"/>
</dbReference>
<dbReference type="SMART" id="SM00353">
    <property type="entry name" value="HLH"/>
    <property type="match status" value="1"/>
</dbReference>
<protein>
    <recommendedName>
        <fullName evidence="8">BHLH domain-containing protein</fullName>
    </recommendedName>
</protein>
<dbReference type="Gene3D" id="4.10.280.10">
    <property type="entry name" value="Helix-loop-helix DNA-binding domain"/>
    <property type="match status" value="1"/>
</dbReference>
<dbReference type="EMBL" id="KV001976">
    <property type="protein sequence ID" value="KZV38332.1"/>
    <property type="molecule type" value="Genomic_DNA"/>
</dbReference>
<keyword evidence="5" id="KW-0539">Nucleus</keyword>
<evidence type="ECO:0000256" key="7">
    <source>
        <dbReference type="SAM" id="MobiDB-lite"/>
    </source>
</evidence>
<evidence type="ECO:0000313" key="9">
    <source>
        <dbReference type="EMBL" id="KZV38332.1"/>
    </source>
</evidence>
<feature type="domain" description="BHLH" evidence="8">
    <location>
        <begin position="77"/>
        <end position="129"/>
    </location>
</feature>
<sequence length="246" mass="28186">MLALSPQVSNFGWFWEDPNTFDNQENVCIQRTDQVSNSIYAADRLHSPPSNALQPKNDHFSSSRLELTEKRDTDSTAKKFNHNACERDRRKKLNALYSTLRSLLPAEDQPKQMSIPSTISRVLKYIPELQKQIQRLSEKKEHLLSKISRQQDSFIDFSTNDRRTAVHMTRPSPSSAVLDDGEVIFQFSTPKGEKGSFSTTLLNLEEEGFLVLNASCFESSQGRVFNNIHLQGIKRERVWESPIINI</sequence>
<dbReference type="AlphaFoldDB" id="A0A2Z7BUK4"/>
<dbReference type="OrthoDB" id="6106870at2759"/>
<dbReference type="Pfam" id="PF00010">
    <property type="entry name" value="HLH"/>
    <property type="match status" value="1"/>
</dbReference>
<reference evidence="9 10" key="1">
    <citation type="journal article" date="2015" name="Proc. Natl. Acad. Sci. U.S.A.">
        <title>The resurrection genome of Boea hygrometrica: A blueprint for survival of dehydration.</title>
        <authorList>
            <person name="Xiao L."/>
            <person name="Yang G."/>
            <person name="Zhang L."/>
            <person name="Yang X."/>
            <person name="Zhao S."/>
            <person name="Ji Z."/>
            <person name="Zhou Q."/>
            <person name="Hu M."/>
            <person name="Wang Y."/>
            <person name="Chen M."/>
            <person name="Xu Y."/>
            <person name="Jin H."/>
            <person name="Xiao X."/>
            <person name="Hu G."/>
            <person name="Bao F."/>
            <person name="Hu Y."/>
            <person name="Wan P."/>
            <person name="Li L."/>
            <person name="Deng X."/>
            <person name="Kuang T."/>
            <person name="Xiang C."/>
            <person name="Zhu J.K."/>
            <person name="Oliver M.J."/>
            <person name="He Y."/>
        </authorList>
    </citation>
    <scope>NUCLEOTIDE SEQUENCE [LARGE SCALE GENOMIC DNA]</scope>
    <source>
        <strain evidence="10">cv. XS01</strain>
    </source>
</reference>
<keyword evidence="6" id="KW-0175">Coiled coil</keyword>
<name>A0A2Z7BUK4_9LAMI</name>
<evidence type="ECO:0000256" key="6">
    <source>
        <dbReference type="SAM" id="Coils"/>
    </source>
</evidence>
<keyword evidence="2" id="KW-0805">Transcription regulation</keyword>
<proteinExistence type="predicted"/>
<evidence type="ECO:0000256" key="2">
    <source>
        <dbReference type="ARBA" id="ARBA00023015"/>
    </source>
</evidence>
<dbReference type="GO" id="GO:0000981">
    <property type="term" value="F:DNA-binding transcription factor activity, RNA polymerase II-specific"/>
    <property type="evidence" value="ECO:0007669"/>
    <property type="project" value="TreeGrafter"/>
</dbReference>
<keyword evidence="3" id="KW-0238">DNA-binding</keyword>
<organism evidence="9 10">
    <name type="scientific">Dorcoceras hygrometricum</name>
    <dbReference type="NCBI Taxonomy" id="472368"/>
    <lineage>
        <taxon>Eukaryota</taxon>
        <taxon>Viridiplantae</taxon>
        <taxon>Streptophyta</taxon>
        <taxon>Embryophyta</taxon>
        <taxon>Tracheophyta</taxon>
        <taxon>Spermatophyta</taxon>
        <taxon>Magnoliopsida</taxon>
        <taxon>eudicotyledons</taxon>
        <taxon>Gunneridae</taxon>
        <taxon>Pentapetalae</taxon>
        <taxon>asterids</taxon>
        <taxon>lamiids</taxon>
        <taxon>Lamiales</taxon>
        <taxon>Gesneriaceae</taxon>
        <taxon>Didymocarpoideae</taxon>
        <taxon>Trichosporeae</taxon>
        <taxon>Loxocarpinae</taxon>
        <taxon>Dorcoceras</taxon>
    </lineage>
</organism>
<evidence type="ECO:0000256" key="3">
    <source>
        <dbReference type="ARBA" id="ARBA00023125"/>
    </source>
</evidence>
<dbReference type="Proteomes" id="UP000250235">
    <property type="component" value="Unassembled WGS sequence"/>
</dbReference>
<dbReference type="GO" id="GO:0000977">
    <property type="term" value="F:RNA polymerase II transcription regulatory region sequence-specific DNA binding"/>
    <property type="evidence" value="ECO:0007669"/>
    <property type="project" value="TreeGrafter"/>
</dbReference>
<evidence type="ECO:0000256" key="1">
    <source>
        <dbReference type="ARBA" id="ARBA00004123"/>
    </source>
</evidence>
<dbReference type="PROSITE" id="PS50888">
    <property type="entry name" value="BHLH"/>
    <property type="match status" value="1"/>
</dbReference>
<accession>A0A2Z7BUK4</accession>
<keyword evidence="4" id="KW-0804">Transcription</keyword>
<keyword evidence="10" id="KW-1185">Reference proteome</keyword>
<gene>
    <name evidence="9" type="ORF">F511_25819</name>
</gene>
<evidence type="ECO:0000259" key="8">
    <source>
        <dbReference type="PROSITE" id="PS50888"/>
    </source>
</evidence>
<dbReference type="InterPro" id="IPR036638">
    <property type="entry name" value="HLH_DNA-bd_sf"/>
</dbReference>
<dbReference type="GO" id="GO:0010106">
    <property type="term" value="P:cellular response to iron ion starvation"/>
    <property type="evidence" value="ECO:0007669"/>
    <property type="project" value="UniProtKB-ARBA"/>
</dbReference>
<dbReference type="FunFam" id="4.10.280.10:FF:000074">
    <property type="entry name" value="Transcription factor ORG2"/>
    <property type="match status" value="1"/>
</dbReference>